<keyword evidence="2" id="KW-1185">Reference proteome</keyword>
<name>A0A098LL55_9BACT</name>
<evidence type="ECO:0000313" key="1">
    <source>
        <dbReference type="EMBL" id="GAL86788.1"/>
    </source>
</evidence>
<dbReference type="EMBL" id="BBLT01000009">
    <property type="protein sequence ID" value="GAL86788.1"/>
    <property type="molecule type" value="Genomic_DNA"/>
</dbReference>
<sequence>MSGFRLIILVIFITPSFVRGQSRSEVPDLFDQFFNNYYLLNPAAQDTSYKFKIRGENRTQTGLFEGISKLYADADFKIREKDGRSQFIGLQAVNFKEGDFINRSRLYGRYSWRTNLSEYSSLSAGAAFGIVNYNFRGSQAGAGGSSTVMDGSAGIWYSWKSLYLGVAGQQILRNKLQPINQEFQLDRYWNCNMLYSFQISHFLDFTPHLYTRLQKGTDNVQLAGIFDIYDLASAGVNLKYKRGIAFIVGLKNLKVGNSAFSFYASYLAGTNSPSILDDNAVEFYLSFQR</sequence>
<dbReference type="RefSeq" id="WP_052430366.1">
    <property type="nucleotide sequence ID" value="NZ_BBLT01000009.1"/>
</dbReference>
<proteinExistence type="predicted"/>
<dbReference type="InterPro" id="IPR019861">
    <property type="entry name" value="PorP/SprF_Bacteroidetes"/>
</dbReference>
<evidence type="ECO:0000313" key="2">
    <source>
        <dbReference type="Proteomes" id="UP000030185"/>
    </source>
</evidence>
<reference evidence="1 2" key="1">
    <citation type="submission" date="2014-09" db="EMBL/GenBank/DDBJ databases">
        <title>Sporocytophaga myxococcoides PG-01 genome sequencing.</title>
        <authorList>
            <person name="Liu L."/>
            <person name="Gao P.J."/>
            <person name="Chen G.J."/>
            <person name="Wang L.S."/>
        </authorList>
    </citation>
    <scope>NUCLEOTIDE SEQUENCE [LARGE SCALE GENOMIC DNA]</scope>
    <source>
        <strain evidence="1 2">PG-01</strain>
    </source>
</reference>
<accession>A0A098LL55</accession>
<organism evidence="1 2">
    <name type="scientific">Sporocytophaga myxococcoides</name>
    <dbReference type="NCBI Taxonomy" id="153721"/>
    <lineage>
        <taxon>Bacteria</taxon>
        <taxon>Pseudomonadati</taxon>
        <taxon>Bacteroidota</taxon>
        <taxon>Cytophagia</taxon>
        <taxon>Cytophagales</taxon>
        <taxon>Cytophagaceae</taxon>
        <taxon>Sporocytophaga</taxon>
    </lineage>
</organism>
<protein>
    <recommendedName>
        <fullName evidence="3">Type IX secretion system membrane protein PorP/SprF</fullName>
    </recommendedName>
</protein>
<dbReference type="AlphaFoldDB" id="A0A098LL55"/>
<comment type="caution">
    <text evidence="1">The sequence shown here is derived from an EMBL/GenBank/DDBJ whole genome shotgun (WGS) entry which is preliminary data.</text>
</comment>
<dbReference type="STRING" id="153721.MYP_4018"/>
<gene>
    <name evidence="1" type="ORF">MYP_4018</name>
</gene>
<dbReference type="Pfam" id="PF11751">
    <property type="entry name" value="PorP_SprF"/>
    <property type="match status" value="1"/>
</dbReference>
<dbReference type="Proteomes" id="UP000030185">
    <property type="component" value="Unassembled WGS sequence"/>
</dbReference>
<evidence type="ECO:0008006" key="3">
    <source>
        <dbReference type="Google" id="ProtNLM"/>
    </source>
</evidence>
<dbReference type="eggNOG" id="ENOG5033UB6">
    <property type="taxonomic scope" value="Bacteria"/>
</dbReference>